<dbReference type="OrthoDB" id="5412524at2759"/>
<dbReference type="PANTHER" id="PTHR33911">
    <property type="entry name" value="RRNA-PROCESSING PROTEIN EFG1"/>
    <property type="match status" value="1"/>
</dbReference>
<evidence type="ECO:0000256" key="2">
    <source>
        <dbReference type="ARBA" id="ARBA00004604"/>
    </source>
</evidence>
<evidence type="ECO:0000256" key="8">
    <source>
        <dbReference type="ARBA" id="ARBA00023242"/>
    </source>
</evidence>
<dbReference type="Pfam" id="PF10153">
    <property type="entry name" value="Efg1"/>
    <property type="match status" value="1"/>
</dbReference>
<feature type="compositionally biased region" description="Basic residues" evidence="9">
    <location>
        <begin position="86"/>
        <end position="101"/>
    </location>
</feature>
<proteinExistence type="inferred from homology"/>
<protein>
    <recommendedName>
        <fullName evidence="4">rRNA-processing protein EFG1</fullName>
    </recommendedName>
    <alternativeName>
        <fullName evidence="5">rRNA-processing protein efg1</fullName>
    </alternativeName>
</protein>
<accession>A0A5M8PGB2</accession>
<dbReference type="AlphaFoldDB" id="A0A5M8PGB2"/>
<gene>
    <name evidence="10" type="ORF">FRX48_08319</name>
</gene>
<keyword evidence="6" id="KW-0698">rRNA processing</keyword>
<organism evidence="10 11">
    <name type="scientific">Lasallia pustulata</name>
    <dbReference type="NCBI Taxonomy" id="136370"/>
    <lineage>
        <taxon>Eukaryota</taxon>
        <taxon>Fungi</taxon>
        <taxon>Dikarya</taxon>
        <taxon>Ascomycota</taxon>
        <taxon>Pezizomycotina</taxon>
        <taxon>Lecanoromycetes</taxon>
        <taxon>OSLEUM clade</taxon>
        <taxon>Umbilicariomycetidae</taxon>
        <taxon>Umbilicariales</taxon>
        <taxon>Umbilicariaceae</taxon>
        <taxon>Lasallia</taxon>
    </lineage>
</organism>
<dbReference type="EMBL" id="VXIT01000015">
    <property type="protein sequence ID" value="KAA6407968.1"/>
    <property type="molecule type" value="Genomic_DNA"/>
</dbReference>
<dbReference type="InterPro" id="IPR050786">
    <property type="entry name" value="EFG1_rRNA-proc"/>
</dbReference>
<name>A0A5M8PGB2_9LECA</name>
<feature type="region of interest" description="Disordered" evidence="9">
    <location>
        <begin position="1"/>
        <end position="108"/>
    </location>
</feature>
<comment type="similarity">
    <text evidence="3">Belongs to the EFG1 family.</text>
</comment>
<reference evidence="10 11" key="1">
    <citation type="submission" date="2019-09" db="EMBL/GenBank/DDBJ databases">
        <title>The hologenome of the rock-dwelling lichen Lasallia pustulata.</title>
        <authorList>
            <person name="Greshake Tzovaras B."/>
            <person name="Segers F."/>
            <person name="Bicker A."/>
            <person name="Dal Grande F."/>
            <person name="Otte J."/>
            <person name="Hankeln T."/>
            <person name="Schmitt I."/>
            <person name="Ebersberger I."/>
        </authorList>
    </citation>
    <scope>NUCLEOTIDE SEQUENCE [LARGE SCALE GENOMIC DNA]</scope>
    <source>
        <strain evidence="10">A1-1</strain>
    </source>
</reference>
<evidence type="ECO:0000313" key="10">
    <source>
        <dbReference type="EMBL" id="KAA6407968.1"/>
    </source>
</evidence>
<sequence length="169" mass="19573">MGTKRPPEDHYEGDGKRIHYDQRDRVHPSRRSRFSDAPDDRDRDSHTHRPSSEQRSPRQPRPDKRSRTDSLRRTDDSFRSPDARKPLLRKPRGRPPPHKAKAASSGTNALKAKIRDLTRLLEHPDSLPADIRLEKERALTGYKLDLAAASKEKAKQAIIKKYHMVRFFG</sequence>
<evidence type="ECO:0000256" key="3">
    <source>
        <dbReference type="ARBA" id="ARBA00006916"/>
    </source>
</evidence>
<dbReference type="InterPro" id="IPR019310">
    <property type="entry name" value="Efg1"/>
</dbReference>
<evidence type="ECO:0000256" key="9">
    <source>
        <dbReference type="SAM" id="MobiDB-lite"/>
    </source>
</evidence>
<feature type="compositionally biased region" description="Basic and acidic residues" evidence="9">
    <location>
        <begin position="1"/>
        <end position="85"/>
    </location>
</feature>
<keyword evidence="8" id="KW-0539">Nucleus</keyword>
<dbReference type="GO" id="GO:0030688">
    <property type="term" value="C:preribosome, small subunit precursor"/>
    <property type="evidence" value="ECO:0007669"/>
    <property type="project" value="TreeGrafter"/>
</dbReference>
<comment type="subcellular location">
    <subcellularLocation>
        <location evidence="2">Nucleus</location>
        <location evidence="2">Nucleolus</location>
    </subcellularLocation>
</comment>
<evidence type="ECO:0000313" key="11">
    <source>
        <dbReference type="Proteomes" id="UP000324767"/>
    </source>
</evidence>
<evidence type="ECO:0000256" key="7">
    <source>
        <dbReference type="ARBA" id="ARBA00023054"/>
    </source>
</evidence>
<dbReference type="Proteomes" id="UP000324767">
    <property type="component" value="Unassembled WGS sequence"/>
</dbReference>
<comment type="function">
    <text evidence="1">Involved in rRNA processing.</text>
</comment>
<dbReference type="GO" id="GO:0000462">
    <property type="term" value="P:maturation of SSU-rRNA from tricistronic rRNA transcript (SSU-rRNA, 5.8S rRNA, LSU-rRNA)"/>
    <property type="evidence" value="ECO:0007669"/>
    <property type="project" value="TreeGrafter"/>
</dbReference>
<comment type="caution">
    <text evidence="10">The sequence shown here is derived from an EMBL/GenBank/DDBJ whole genome shotgun (WGS) entry which is preliminary data.</text>
</comment>
<keyword evidence="7" id="KW-0175">Coiled coil</keyword>
<evidence type="ECO:0000256" key="6">
    <source>
        <dbReference type="ARBA" id="ARBA00022552"/>
    </source>
</evidence>
<evidence type="ECO:0000256" key="4">
    <source>
        <dbReference type="ARBA" id="ARBA00018689"/>
    </source>
</evidence>
<dbReference type="PANTHER" id="PTHR33911:SF1">
    <property type="entry name" value="RRNA-PROCESSING PROTEIN EFG1"/>
    <property type="match status" value="1"/>
</dbReference>
<evidence type="ECO:0000256" key="5">
    <source>
        <dbReference type="ARBA" id="ARBA00019827"/>
    </source>
</evidence>
<evidence type="ECO:0000256" key="1">
    <source>
        <dbReference type="ARBA" id="ARBA00002773"/>
    </source>
</evidence>
<dbReference type="GO" id="GO:0005730">
    <property type="term" value="C:nucleolus"/>
    <property type="evidence" value="ECO:0007669"/>
    <property type="project" value="UniProtKB-SubCell"/>
</dbReference>